<dbReference type="Proteomes" id="UP001145114">
    <property type="component" value="Unassembled WGS sequence"/>
</dbReference>
<protein>
    <submittedName>
        <fullName evidence="1">Uncharacterized protein</fullName>
    </submittedName>
</protein>
<evidence type="ECO:0000313" key="1">
    <source>
        <dbReference type="EMBL" id="KAJ1673791.1"/>
    </source>
</evidence>
<evidence type="ECO:0000313" key="2">
    <source>
        <dbReference type="Proteomes" id="UP001145114"/>
    </source>
</evidence>
<proteinExistence type="predicted"/>
<comment type="caution">
    <text evidence="1">The sequence shown here is derived from an EMBL/GenBank/DDBJ whole genome shotgun (WGS) entry which is preliminary data.</text>
</comment>
<reference evidence="1" key="1">
    <citation type="submission" date="2022-06" db="EMBL/GenBank/DDBJ databases">
        <title>Phylogenomic reconstructions and comparative analyses of Kickxellomycotina fungi.</title>
        <authorList>
            <person name="Reynolds N.K."/>
            <person name="Stajich J.E."/>
            <person name="Barry K."/>
            <person name="Grigoriev I.V."/>
            <person name="Crous P."/>
            <person name="Smith M.E."/>
        </authorList>
    </citation>
    <scope>NUCLEOTIDE SEQUENCE</scope>
    <source>
        <strain evidence="1">RSA 2271</strain>
    </source>
</reference>
<gene>
    <name evidence="1" type="ORF">EV182_004551</name>
</gene>
<keyword evidence="2" id="KW-1185">Reference proteome</keyword>
<dbReference type="EMBL" id="JAMZIH010006563">
    <property type="protein sequence ID" value="KAJ1673791.1"/>
    <property type="molecule type" value="Genomic_DNA"/>
</dbReference>
<sequence>MGDILGVVGSILGLNIAILRNFRPAGKRALSMGSAWALYGLIFFTARQSLLLEQKAKNVEYNLKYSQTRDADELFSSTVAGIITGGFIGGITRGRRGMLSGMLLFGSASLMFQHLYTRLYRQRQQIILKSQDDANRLPSSEDGSRIVDSQTAKQSGTGEEPEPTSWGGKLRRLLTTDPLSHLPNWFPIRKIPKDEYHQMLESKLVNIDQRLESIQHTLDYIDNQELKLQEQLKQSLERR</sequence>
<accession>A0ACC1HBT0</accession>
<name>A0ACC1HBT0_9FUNG</name>
<organism evidence="1 2">
    <name type="scientific">Spiromyces aspiralis</name>
    <dbReference type="NCBI Taxonomy" id="68401"/>
    <lineage>
        <taxon>Eukaryota</taxon>
        <taxon>Fungi</taxon>
        <taxon>Fungi incertae sedis</taxon>
        <taxon>Zoopagomycota</taxon>
        <taxon>Kickxellomycotina</taxon>
        <taxon>Kickxellomycetes</taxon>
        <taxon>Kickxellales</taxon>
        <taxon>Kickxellaceae</taxon>
        <taxon>Spiromyces</taxon>
    </lineage>
</organism>